<dbReference type="Proteomes" id="UP000193144">
    <property type="component" value="Unassembled WGS sequence"/>
</dbReference>
<evidence type="ECO:0000259" key="2">
    <source>
        <dbReference type="Pfam" id="PF01425"/>
    </source>
</evidence>
<gene>
    <name evidence="3" type="ORF">BCR34DRAFT_311543</name>
</gene>
<evidence type="ECO:0000313" key="4">
    <source>
        <dbReference type="Proteomes" id="UP000193144"/>
    </source>
</evidence>
<feature type="domain" description="Amidase" evidence="2">
    <location>
        <begin position="251"/>
        <end position="580"/>
    </location>
</feature>
<dbReference type="InterPro" id="IPR023631">
    <property type="entry name" value="Amidase_dom"/>
</dbReference>
<dbReference type="AlphaFoldDB" id="A0A1Y1ZP73"/>
<feature type="compositionally biased region" description="Polar residues" evidence="1">
    <location>
        <begin position="104"/>
        <end position="122"/>
    </location>
</feature>
<accession>A0A1Y1ZP73</accession>
<evidence type="ECO:0000313" key="3">
    <source>
        <dbReference type="EMBL" id="ORY12049.1"/>
    </source>
</evidence>
<comment type="caution">
    <text evidence="3">The sequence shown here is derived from an EMBL/GenBank/DDBJ whole genome shotgun (WGS) entry which is preliminary data.</text>
</comment>
<evidence type="ECO:0000256" key="1">
    <source>
        <dbReference type="SAM" id="MobiDB-lite"/>
    </source>
</evidence>
<dbReference type="EMBL" id="MCFA01000055">
    <property type="protein sequence ID" value="ORY12049.1"/>
    <property type="molecule type" value="Genomic_DNA"/>
</dbReference>
<name>A0A1Y1ZP73_9PLEO</name>
<keyword evidence="4" id="KW-1185">Reference proteome</keyword>
<protein>
    <submittedName>
        <fullName evidence="3">Amidase signature domain-containing protein</fullName>
    </submittedName>
</protein>
<sequence length="605" mass="63614">MSVVFLSSGPPTGTLSLSLSSAHTTLTNSIYLPVSPEALKTLSTKFSVSIPQSSFPHYLHLLNGLDASTSLISSLPLYTDPRLLPNPSTLPRKYEALGGDKGKNPTNGWSHRTEITSASPTSTSLSGKTVAFKDNVSIAQIPITGGTTPALLTGGTSFPVPGIDASIVRRVLECGGTVAGSANCEHFSMSPLSFTSASGPVHNAWLHGYTTGGSSSGCAALVGITAVAAWRKRHNVSTGPNSNEDVGLGSGVDMAIGGDQGGSVRIPASYAGIYGLKPTHGLVPYTGIISLFPMIDHVGPMTVTLEDNMVLLGVVAGWDGMDSRATPGTPMPSSVPDYSGLVKRWIDEKSGNGEWTAKSAGTGLRVGVVKEGVEGLGLSDEVRRVITAAITQFKGIGAVVEEVSIPMHSLGPSIWTVVTRPGIGSYGLENKPAPILNYPMPDISPPVFDQAAFDVLDKHNPAVVNMVFNSAFLNERKDVNQLVGKSMTLVQQLRDEYDKALERFDVLLTPVNPRVGSRHPEYGMSVQEKMEPAIGATLNTCQFNVTGHPALSLPAGWGKAPDGPGMLPVGMQLVAKHFDELSIFKVAAAWEVAGKGLDKWNGQLN</sequence>
<dbReference type="OrthoDB" id="1879366at2759"/>
<dbReference type="PANTHER" id="PTHR11895">
    <property type="entry name" value="TRANSAMIDASE"/>
    <property type="match status" value="1"/>
</dbReference>
<feature type="region of interest" description="Disordered" evidence="1">
    <location>
        <begin position="96"/>
        <end position="122"/>
    </location>
</feature>
<dbReference type="InterPro" id="IPR000120">
    <property type="entry name" value="Amidase"/>
</dbReference>
<reference evidence="3 4" key="1">
    <citation type="submission" date="2016-07" db="EMBL/GenBank/DDBJ databases">
        <title>Pervasive Adenine N6-methylation of Active Genes in Fungi.</title>
        <authorList>
            <consortium name="DOE Joint Genome Institute"/>
            <person name="Mondo S.J."/>
            <person name="Dannebaum R.O."/>
            <person name="Kuo R.C."/>
            <person name="Labutti K."/>
            <person name="Haridas S."/>
            <person name="Kuo A."/>
            <person name="Salamov A."/>
            <person name="Ahrendt S.R."/>
            <person name="Lipzen A."/>
            <person name="Sullivan W."/>
            <person name="Andreopoulos W.B."/>
            <person name="Clum A."/>
            <person name="Lindquist E."/>
            <person name="Daum C."/>
            <person name="Ramamoorthy G.K."/>
            <person name="Gryganskyi A."/>
            <person name="Culley D."/>
            <person name="Magnuson J.K."/>
            <person name="James T.Y."/>
            <person name="O'Malley M.A."/>
            <person name="Stajich J.E."/>
            <person name="Spatafora J.W."/>
            <person name="Visel A."/>
            <person name="Grigoriev I.V."/>
        </authorList>
    </citation>
    <scope>NUCLEOTIDE SEQUENCE [LARGE SCALE GENOMIC DNA]</scope>
    <source>
        <strain evidence="3 4">CBS 115471</strain>
    </source>
</reference>
<dbReference type="Gene3D" id="3.90.1300.10">
    <property type="entry name" value="Amidase signature (AS) domain"/>
    <property type="match status" value="1"/>
</dbReference>
<feature type="domain" description="Amidase" evidence="2">
    <location>
        <begin position="121"/>
        <end position="227"/>
    </location>
</feature>
<dbReference type="STRING" id="1231657.A0A1Y1ZP73"/>
<dbReference type="PANTHER" id="PTHR11895:SF171">
    <property type="entry name" value="AMIDASE DOMAIN-CONTAINING PROTEIN"/>
    <property type="match status" value="1"/>
</dbReference>
<dbReference type="InterPro" id="IPR036928">
    <property type="entry name" value="AS_sf"/>
</dbReference>
<dbReference type="Pfam" id="PF01425">
    <property type="entry name" value="Amidase"/>
    <property type="match status" value="2"/>
</dbReference>
<organism evidence="3 4">
    <name type="scientific">Clohesyomyces aquaticus</name>
    <dbReference type="NCBI Taxonomy" id="1231657"/>
    <lineage>
        <taxon>Eukaryota</taxon>
        <taxon>Fungi</taxon>
        <taxon>Dikarya</taxon>
        <taxon>Ascomycota</taxon>
        <taxon>Pezizomycotina</taxon>
        <taxon>Dothideomycetes</taxon>
        <taxon>Pleosporomycetidae</taxon>
        <taxon>Pleosporales</taxon>
        <taxon>Lindgomycetaceae</taxon>
        <taxon>Clohesyomyces</taxon>
    </lineage>
</organism>
<proteinExistence type="predicted"/>
<dbReference type="SUPFAM" id="SSF75304">
    <property type="entry name" value="Amidase signature (AS) enzymes"/>
    <property type="match status" value="1"/>
</dbReference>
<dbReference type="GO" id="GO:0003824">
    <property type="term" value="F:catalytic activity"/>
    <property type="evidence" value="ECO:0007669"/>
    <property type="project" value="InterPro"/>
</dbReference>